<comment type="caution">
    <text evidence="2">The sequence shown here is derived from an EMBL/GenBank/DDBJ whole genome shotgun (WGS) entry which is preliminary data.</text>
</comment>
<feature type="compositionally biased region" description="Low complexity" evidence="1">
    <location>
        <begin position="525"/>
        <end position="543"/>
    </location>
</feature>
<feature type="region of interest" description="Disordered" evidence="1">
    <location>
        <begin position="228"/>
        <end position="290"/>
    </location>
</feature>
<feature type="compositionally biased region" description="Polar residues" evidence="1">
    <location>
        <begin position="672"/>
        <end position="681"/>
    </location>
</feature>
<dbReference type="EMBL" id="JAABOA010000732">
    <property type="protein sequence ID" value="KAF9583334.1"/>
    <property type="molecule type" value="Genomic_DNA"/>
</dbReference>
<evidence type="ECO:0000313" key="2">
    <source>
        <dbReference type="EMBL" id="KAF9583334.1"/>
    </source>
</evidence>
<evidence type="ECO:0000313" key="3">
    <source>
        <dbReference type="Proteomes" id="UP000780801"/>
    </source>
</evidence>
<evidence type="ECO:0000256" key="1">
    <source>
        <dbReference type="SAM" id="MobiDB-lite"/>
    </source>
</evidence>
<feature type="compositionally biased region" description="Basic and acidic residues" evidence="1">
    <location>
        <begin position="346"/>
        <end position="356"/>
    </location>
</feature>
<organism evidence="2 3">
    <name type="scientific">Lunasporangiospora selenospora</name>
    <dbReference type="NCBI Taxonomy" id="979761"/>
    <lineage>
        <taxon>Eukaryota</taxon>
        <taxon>Fungi</taxon>
        <taxon>Fungi incertae sedis</taxon>
        <taxon>Mucoromycota</taxon>
        <taxon>Mortierellomycotina</taxon>
        <taxon>Mortierellomycetes</taxon>
        <taxon>Mortierellales</taxon>
        <taxon>Mortierellaceae</taxon>
        <taxon>Lunasporangiospora</taxon>
    </lineage>
</organism>
<protein>
    <submittedName>
        <fullName evidence="2">Uncharacterized protein</fullName>
    </submittedName>
</protein>
<sequence length="758" mass="85636">MLIEDSLNLHAQVLEDDVLRLVNIRAIHRVIAYMAKSLCALSDGDLFAQRAFSNGRDVRDLSFALVLHSLYVAATAPEYSCCVDADKLGNDHDDIKAMGEWVQFLSAWISKTGGTIRTNDFDVIFKVYRTLVNLNALSITLEAVGLYALSMKLLDRMICDYGLLHQHAGRQTRSDSGPTIHELKRRRREMKLQTIQQQDHGRWRFDDIIGEWVELSPEPKKIRDIQVYSSEEEEEDHEDGLYKDPGDTQSSRRKVTRRTNISQALAKAKAQSKTFSLDDSSDDSDTPPPEVQRILDALLIGPLAANSSPRSTLALNSIGTRVRYSLTPVSRTYPLRPLTSGEGYEGEVHESDRNEDGSLAYSDYSSNSQNENEVDYTSLATTTTWGNMQRDFSLESSFDFDDQVDQVDQDSQDNHDNCAENYDPDDPDDEDYVQEPVRYHWDRSRARRGASRSDNESESDEDNDDLRLSENEDENSANIVQEERAIELYSSSNDEDGTIDLPPVIVLDDTDDDSDKDIRGENGTDINSDSYSDNNDGSESDVGSSDDRRIGSGPNRASTLYRATKHTIHEEDRDAYSNTENDEVFSRVNLENYPSPNVGRVAAVVIPSLKTMQDDMPSINGDDTIHEIPGIEKYSDEDYVDPGEKSMRRTTKRTLRRHPRRNLPYPAKKSNGHSIHSQPIDQSDDSSVENDPQHWKANQRRLRTRIRKTLPPSSNKATNTAGTNFTYESHLTGTIERTIDNEWDHELTSSEAGAKLLR</sequence>
<feature type="region of interest" description="Disordered" evidence="1">
    <location>
        <begin position="407"/>
        <end position="559"/>
    </location>
</feature>
<feature type="compositionally biased region" description="Basic and acidic residues" evidence="1">
    <location>
        <begin position="635"/>
        <end position="647"/>
    </location>
</feature>
<feature type="compositionally biased region" description="Basic residues" evidence="1">
    <location>
        <begin position="697"/>
        <end position="708"/>
    </location>
</feature>
<accession>A0A9P6FXH4</accession>
<dbReference type="Proteomes" id="UP000780801">
    <property type="component" value="Unassembled WGS sequence"/>
</dbReference>
<feature type="compositionally biased region" description="Acidic residues" evidence="1">
    <location>
        <begin position="422"/>
        <end position="433"/>
    </location>
</feature>
<feature type="compositionally biased region" description="Low complexity" evidence="1">
    <location>
        <begin position="262"/>
        <end position="273"/>
    </location>
</feature>
<feature type="compositionally biased region" description="Polar residues" evidence="1">
    <location>
        <begin position="711"/>
        <end position="724"/>
    </location>
</feature>
<reference evidence="2" key="1">
    <citation type="journal article" date="2020" name="Fungal Divers.">
        <title>Resolving the Mortierellaceae phylogeny through synthesis of multi-gene phylogenetics and phylogenomics.</title>
        <authorList>
            <person name="Vandepol N."/>
            <person name="Liber J."/>
            <person name="Desiro A."/>
            <person name="Na H."/>
            <person name="Kennedy M."/>
            <person name="Barry K."/>
            <person name="Grigoriev I.V."/>
            <person name="Miller A.N."/>
            <person name="O'Donnell K."/>
            <person name="Stajich J.E."/>
            <person name="Bonito G."/>
        </authorList>
    </citation>
    <scope>NUCLEOTIDE SEQUENCE</scope>
    <source>
        <strain evidence="2">KOD1015</strain>
    </source>
</reference>
<feature type="region of interest" description="Disordered" evidence="1">
    <location>
        <begin position="332"/>
        <end position="373"/>
    </location>
</feature>
<feature type="compositionally biased region" description="Basic residues" evidence="1">
    <location>
        <begin position="648"/>
        <end position="661"/>
    </location>
</feature>
<feature type="region of interest" description="Disordered" evidence="1">
    <location>
        <begin position="635"/>
        <end position="724"/>
    </location>
</feature>
<proteinExistence type="predicted"/>
<dbReference type="OrthoDB" id="2149700at2759"/>
<dbReference type="AlphaFoldDB" id="A0A9P6FXH4"/>
<gene>
    <name evidence="2" type="ORF">BGW38_009725</name>
</gene>
<keyword evidence="3" id="KW-1185">Reference proteome</keyword>
<name>A0A9P6FXH4_9FUNG</name>